<feature type="transmembrane region" description="Helical" evidence="1">
    <location>
        <begin position="34"/>
        <end position="54"/>
    </location>
</feature>
<comment type="caution">
    <text evidence="2">The sequence shown here is derived from an EMBL/GenBank/DDBJ whole genome shotgun (WGS) entry which is preliminary data.</text>
</comment>
<keyword evidence="1" id="KW-0812">Transmembrane</keyword>
<gene>
    <name evidence="2" type="ORF">A2898_02460</name>
</gene>
<sequence>MYNYITRKNIEFFPYCLPRNVAYVRKRIRASTKVILVLSAILLGLIVATVQVSAQTAYTEFFESGNDDSYVVPSASDQVTIGVRVMDNLSLRMVNGEPVALTNFKWGASVQEETADSQTLLLYASVNF</sequence>
<organism evidence="2 3">
    <name type="scientific">Candidatus Kerfeldbacteria bacterium RIFCSPLOWO2_01_FULL_48_11</name>
    <dbReference type="NCBI Taxonomy" id="1798543"/>
    <lineage>
        <taxon>Bacteria</taxon>
        <taxon>Candidatus Kerfeldiibacteriota</taxon>
    </lineage>
</organism>
<evidence type="ECO:0000313" key="2">
    <source>
        <dbReference type="EMBL" id="OGY83116.1"/>
    </source>
</evidence>
<evidence type="ECO:0000313" key="3">
    <source>
        <dbReference type="Proteomes" id="UP000179164"/>
    </source>
</evidence>
<protein>
    <submittedName>
        <fullName evidence="2">Uncharacterized protein</fullName>
    </submittedName>
</protein>
<dbReference type="EMBL" id="MHKE01000015">
    <property type="protein sequence ID" value="OGY83116.1"/>
    <property type="molecule type" value="Genomic_DNA"/>
</dbReference>
<name>A0A1G2B329_9BACT</name>
<dbReference type="Proteomes" id="UP000179164">
    <property type="component" value="Unassembled WGS sequence"/>
</dbReference>
<evidence type="ECO:0000256" key="1">
    <source>
        <dbReference type="SAM" id="Phobius"/>
    </source>
</evidence>
<dbReference type="AlphaFoldDB" id="A0A1G2B329"/>
<keyword evidence="1" id="KW-0472">Membrane</keyword>
<proteinExistence type="predicted"/>
<accession>A0A1G2B329</accession>
<keyword evidence="1" id="KW-1133">Transmembrane helix</keyword>
<reference evidence="2 3" key="1">
    <citation type="journal article" date="2016" name="Nat. Commun.">
        <title>Thousands of microbial genomes shed light on interconnected biogeochemical processes in an aquifer system.</title>
        <authorList>
            <person name="Anantharaman K."/>
            <person name="Brown C.T."/>
            <person name="Hug L.A."/>
            <person name="Sharon I."/>
            <person name="Castelle C.J."/>
            <person name="Probst A.J."/>
            <person name="Thomas B.C."/>
            <person name="Singh A."/>
            <person name="Wilkins M.J."/>
            <person name="Karaoz U."/>
            <person name="Brodie E.L."/>
            <person name="Williams K.H."/>
            <person name="Hubbard S.S."/>
            <person name="Banfield J.F."/>
        </authorList>
    </citation>
    <scope>NUCLEOTIDE SEQUENCE [LARGE SCALE GENOMIC DNA]</scope>
</reference>